<keyword evidence="1" id="KW-0732">Signal</keyword>
<proteinExistence type="predicted"/>
<feature type="chain" id="PRO_5046021798" description="DUF2690 domain-containing protein" evidence="1">
    <location>
        <begin position="33"/>
        <end position="174"/>
    </location>
</feature>
<dbReference type="Proteomes" id="UP001501842">
    <property type="component" value="Unassembled WGS sequence"/>
</dbReference>
<comment type="caution">
    <text evidence="2">The sequence shown here is derived from an EMBL/GenBank/DDBJ whole genome shotgun (WGS) entry which is preliminary data.</text>
</comment>
<evidence type="ECO:0000313" key="2">
    <source>
        <dbReference type="EMBL" id="GAA2718997.1"/>
    </source>
</evidence>
<evidence type="ECO:0008006" key="4">
    <source>
        <dbReference type="Google" id="ProtNLM"/>
    </source>
</evidence>
<name>A0ABN3TTW0_9ACTN</name>
<keyword evidence="3" id="KW-1185">Reference proteome</keyword>
<dbReference type="InterPro" id="IPR021224">
    <property type="entry name" value="DUF2690"/>
</dbReference>
<evidence type="ECO:0000256" key="1">
    <source>
        <dbReference type="SAM" id="SignalP"/>
    </source>
</evidence>
<dbReference type="Pfam" id="PF10901">
    <property type="entry name" value="DUF2690"/>
    <property type="match status" value="1"/>
</dbReference>
<evidence type="ECO:0000313" key="3">
    <source>
        <dbReference type="Proteomes" id="UP001501842"/>
    </source>
</evidence>
<sequence length="174" mass="18496">MKDRRISSTLAALTVTAAGFAGVTFTATPASAASCYGGSCDGHMANNYGCGADAITAYSTVNGVKKYARFQYGNAKVELRYSAACYAFWARVTLTSPGWAGDYLEGTGYDNGVRVHGNWIEVVQFSSLSATGQQALTAMWGRRSAARYSWGAKVRTEGSGAAEIRWPVTGVIWS</sequence>
<dbReference type="PROSITE" id="PS51257">
    <property type="entry name" value="PROKAR_LIPOPROTEIN"/>
    <property type="match status" value="1"/>
</dbReference>
<organism evidence="2 3">
    <name type="scientific">Actinocorallia aurantiaca</name>
    <dbReference type="NCBI Taxonomy" id="46204"/>
    <lineage>
        <taxon>Bacteria</taxon>
        <taxon>Bacillati</taxon>
        <taxon>Actinomycetota</taxon>
        <taxon>Actinomycetes</taxon>
        <taxon>Streptosporangiales</taxon>
        <taxon>Thermomonosporaceae</taxon>
        <taxon>Actinocorallia</taxon>
    </lineage>
</organism>
<gene>
    <name evidence="2" type="ORF">GCM10010439_03480</name>
</gene>
<reference evidence="2 3" key="1">
    <citation type="journal article" date="2019" name="Int. J. Syst. Evol. Microbiol.">
        <title>The Global Catalogue of Microorganisms (GCM) 10K type strain sequencing project: providing services to taxonomists for standard genome sequencing and annotation.</title>
        <authorList>
            <consortium name="The Broad Institute Genomics Platform"/>
            <consortium name="The Broad Institute Genome Sequencing Center for Infectious Disease"/>
            <person name="Wu L."/>
            <person name="Ma J."/>
        </authorList>
    </citation>
    <scope>NUCLEOTIDE SEQUENCE [LARGE SCALE GENOMIC DNA]</scope>
    <source>
        <strain evidence="2 3">JCM 8201</strain>
    </source>
</reference>
<protein>
    <recommendedName>
        <fullName evidence="4">DUF2690 domain-containing protein</fullName>
    </recommendedName>
</protein>
<accession>A0ABN3TTW0</accession>
<feature type="signal peptide" evidence="1">
    <location>
        <begin position="1"/>
        <end position="32"/>
    </location>
</feature>
<dbReference type="EMBL" id="BAAATZ010000002">
    <property type="protein sequence ID" value="GAA2718997.1"/>
    <property type="molecule type" value="Genomic_DNA"/>
</dbReference>